<comment type="caution">
    <text evidence="1">The sequence shown here is derived from an EMBL/GenBank/DDBJ whole genome shotgun (WGS) entry which is preliminary data.</text>
</comment>
<dbReference type="Proteomes" id="UP001488838">
    <property type="component" value="Unassembled WGS sequence"/>
</dbReference>
<name>A0AAW0HHP5_MYOGA</name>
<gene>
    <name evidence="1" type="ORF">U0070_012816</name>
</gene>
<sequence length="100" mass="11003">MTVLAQLDNVCPEFGNCCETTLLLSPAPHPGRTIIAQIIPRLNTSHQCMILSWLVLGDDVNGIAEAVLPRSRRHTSAYLSSSIMANTQVREQEQIDDAML</sequence>
<organism evidence="1 2">
    <name type="scientific">Myodes glareolus</name>
    <name type="common">Bank vole</name>
    <name type="synonym">Clethrionomys glareolus</name>
    <dbReference type="NCBI Taxonomy" id="447135"/>
    <lineage>
        <taxon>Eukaryota</taxon>
        <taxon>Metazoa</taxon>
        <taxon>Chordata</taxon>
        <taxon>Craniata</taxon>
        <taxon>Vertebrata</taxon>
        <taxon>Euteleostomi</taxon>
        <taxon>Mammalia</taxon>
        <taxon>Eutheria</taxon>
        <taxon>Euarchontoglires</taxon>
        <taxon>Glires</taxon>
        <taxon>Rodentia</taxon>
        <taxon>Myomorpha</taxon>
        <taxon>Muroidea</taxon>
        <taxon>Cricetidae</taxon>
        <taxon>Arvicolinae</taxon>
        <taxon>Myodes</taxon>
    </lineage>
</organism>
<reference evidence="1 2" key="1">
    <citation type="journal article" date="2023" name="bioRxiv">
        <title>Conserved and derived expression patterns and positive selection on dental genes reveal complex evolutionary context of ever-growing rodent molars.</title>
        <authorList>
            <person name="Calamari Z.T."/>
            <person name="Song A."/>
            <person name="Cohen E."/>
            <person name="Akter M."/>
            <person name="Roy R.D."/>
            <person name="Hallikas O."/>
            <person name="Christensen M.M."/>
            <person name="Li P."/>
            <person name="Marangoni P."/>
            <person name="Jernvall J."/>
            <person name="Klein O.D."/>
        </authorList>
    </citation>
    <scope>NUCLEOTIDE SEQUENCE [LARGE SCALE GENOMIC DNA]</scope>
    <source>
        <strain evidence="1">V071</strain>
    </source>
</reference>
<dbReference type="EMBL" id="JBBHLL010000468">
    <property type="protein sequence ID" value="KAK7802294.1"/>
    <property type="molecule type" value="Genomic_DNA"/>
</dbReference>
<accession>A0AAW0HHP5</accession>
<proteinExistence type="predicted"/>
<keyword evidence="2" id="KW-1185">Reference proteome</keyword>
<evidence type="ECO:0000313" key="1">
    <source>
        <dbReference type="EMBL" id="KAK7802294.1"/>
    </source>
</evidence>
<evidence type="ECO:0000313" key="2">
    <source>
        <dbReference type="Proteomes" id="UP001488838"/>
    </source>
</evidence>
<protein>
    <submittedName>
        <fullName evidence="1">Uncharacterized protein</fullName>
    </submittedName>
</protein>
<dbReference type="AlphaFoldDB" id="A0AAW0HHP5"/>